<dbReference type="InterPro" id="IPR050685">
    <property type="entry name" value="LDLR"/>
</dbReference>
<dbReference type="AlphaFoldDB" id="A0A815U0N9"/>
<name>A0A815U0N9_ADIRI</name>
<dbReference type="CDD" id="cd00112">
    <property type="entry name" value="LDLa"/>
    <property type="match status" value="2"/>
</dbReference>
<feature type="disulfide bond" evidence="7">
    <location>
        <begin position="986"/>
        <end position="995"/>
    </location>
</feature>
<dbReference type="GO" id="GO:0016192">
    <property type="term" value="P:vesicle-mediated transport"/>
    <property type="evidence" value="ECO:0007669"/>
    <property type="project" value="UniProtKB-ARBA"/>
</dbReference>
<dbReference type="SUPFAM" id="SSF57196">
    <property type="entry name" value="EGF/Laminin"/>
    <property type="match status" value="2"/>
</dbReference>
<dbReference type="InterPro" id="IPR000742">
    <property type="entry name" value="EGF"/>
</dbReference>
<dbReference type="SUPFAM" id="SSF57424">
    <property type="entry name" value="LDL receptor-like module"/>
    <property type="match status" value="2"/>
</dbReference>
<keyword evidence="4" id="KW-1133">Transmembrane helix</keyword>
<dbReference type="GO" id="GO:0005886">
    <property type="term" value="C:plasma membrane"/>
    <property type="evidence" value="ECO:0007669"/>
    <property type="project" value="TreeGrafter"/>
</dbReference>
<keyword evidence="6 7" id="KW-1015">Disulfide bond</keyword>
<dbReference type="Proteomes" id="UP000663828">
    <property type="component" value="Unassembled WGS sequence"/>
</dbReference>
<dbReference type="PANTHER" id="PTHR24270">
    <property type="entry name" value="LOW-DENSITY LIPOPROTEIN RECEPTOR-RELATED"/>
    <property type="match status" value="1"/>
</dbReference>
<feature type="disulfide bond" evidence="7">
    <location>
        <begin position="967"/>
        <end position="984"/>
    </location>
</feature>
<keyword evidence="2" id="KW-0812">Transmembrane</keyword>
<feature type="disulfide bond" evidence="8">
    <location>
        <begin position="190"/>
        <end position="202"/>
    </location>
</feature>
<dbReference type="SMART" id="SM00181">
    <property type="entry name" value="EGF"/>
    <property type="match status" value="5"/>
</dbReference>
<dbReference type="InterPro" id="IPR002172">
    <property type="entry name" value="LDrepeatLR_classA_rpt"/>
</dbReference>
<evidence type="ECO:0000256" key="1">
    <source>
        <dbReference type="ARBA" id="ARBA00004167"/>
    </source>
</evidence>
<feature type="disulfide bond" evidence="7">
    <location>
        <begin position="1064"/>
        <end position="1073"/>
    </location>
</feature>
<proteinExistence type="predicted"/>
<keyword evidence="3" id="KW-0677">Repeat</keyword>
<evidence type="ECO:0000256" key="4">
    <source>
        <dbReference type="ARBA" id="ARBA00022989"/>
    </source>
</evidence>
<comment type="caution">
    <text evidence="7">Lacks conserved residue(s) required for the propagation of feature annotation.</text>
</comment>
<dbReference type="Gene3D" id="4.10.400.10">
    <property type="entry name" value="Low-density Lipoprotein Receptor"/>
    <property type="match status" value="2"/>
</dbReference>
<keyword evidence="11" id="KW-1185">Reference proteome</keyword>
<dbReference type="SMART" id="SM00192">
    <property type="entry name" value="LDLa"/>
    <property type="match status" value="6"/>
</dbReference>
<feature type="non-terminal residue" evidence="10">
    <location>
        <position position="1111"/>
    </location>
</feature>
<evidence type="ECO:0000256" key="5">
    <source>
        <dbReference type="ARBA" id="ARBA00023136"/>
    </source>
</evidence>
<evidence type="ECO:0000256" key="3">
    <source>
        <dbReference type="ARBA" id="ARBA00022737"/>
    </source>
</evidence>
<keyword evidence="7" id="KW-0245">EGF-like domain</keyword>
<dbReference type="PROSITE" id="PS00022">
    <property type="entry name" value="EGF_1"/>
    <property type="match status" value="4"/>
</dbReference>
<evidence type="ECO:0000313" key="11">
    <source>
        <dbReference type="Proteomes" id="UP000663828"/>
    </source>
</evidence>
<dbReference type="PROSITE" id="PS50068">
    <property type="entry name" value="LDLRA_2"/>
    <property type="match status" value="2"/>
</dbReference>
<dbReference type="Gene3D" id="2.10.25.10">
    <property type="entry name" value="Laminin"/>
    <property type="match status" value="2"/>
</dbReference>
<keyword evidence="5" id="KW-0472">Membrane</keyword>
<sequence>MDHTDFDCLYYYVPSDIVDMQLDVSIKQVIKYCIRPTNNQLSNFEGKYYRNSTFEQLRYLNVTIEALLSWSASVDLVEQYSVYINDPLRNDVLSNELFSNCTEPWFGSHCQYSFNYNNKQLFTNIVQKRFHPSEEFDFDLMNLTGYSHLECDRGGKDLCLDWREICNVQIDCLNGGIDEKECFQMEMNECEEDEYRCHNGLCIPKDFWKDDPNNPDCLDRSDESSSISFDLCYQNPSFRCEEHGCRAGEKDFPCGDGQCVKQFGHCKNRRNDLLRESLLTKDNLSYECWLYLVCFSLVSEDYDSQLCDSTLRSFSSINSDLSMCEPLVQFPTKYALLGHIRFLYQEDQRINYTLKMFMNGQLMDSHISLSSLYQNIPTIGSNIFNHIGLVVSPINDNFYFGIDSKPYPTFGGFNLLSGVHSIGSFPSYVFKHNPGQSYFGPALLGNYHFLQAIYFRVLLPDLVCYDQSLCPFFLPSFRHKNFTCRHLREFNFTGIMNYNQFLLAIKHFFHSCRTTYDAVRFHSSLYCCANSTKCISKHRLLDGIHDCYLNDDETYNLSCSLNDKFRFKCSGKENFCFSPIIDDDNCESYLKTNINDIEYQDICNGINDLSDDGQTSTDETECHHWPCDNIYTRCDGVWACPNGEDEQNCVSFECPPTSYPCITLEEFNVTCLPMEKMNDGNIDCFGASDELNYCRKDKSNLMHGNMFHCSNSPQCIPASYLCNNENDCPFLHNHDELFCDSKRSPCSEHHDGNRTDNERILCEMFKGKDENKFFTLKGSSEYPLLRKKHSSKLSTKHSQITANDLHDKHEAFLPARFCHRGIHADISNNAYVCFCPPSYYGSNCQYQNDRVSLTLRILPINRESIYTVLVKLIDGDDLINSYEQFTFMSNWGCKIKFNIYLLYLNRSKDLSKNYSIHIDVFEKNSLDYYTSWFLPIPFLFLPVNRIVSQLNLAVQRSISLASCNLTCLNNGQCMKYENTNRFFCQCLSNYSGNQCERVINCNDCSKDSICVGALQNRSICICPANKAGPRCLLPSKCPLNACQNHGRCVLLDNIIGTKNYMCICSEEFYGLNCEFQKNRLTIFFHEMDIPSYIQVYVTTISNQSQPTNLVL</sequence>
<dbReference type="PANTHER" id="PTHR24270:SF62">
    <property type="entry name" value="LOW-DENSITY LIPOPROTEIN RECEPTOR-RELATED PROTEIN 2"/>
    <property type="match status" value="1"/>
</dbReference>
<dbReference type="PRINTS" id="PR00261">
    <property type="entry name" value="LDLRECEPTOR"/>
</dbReference>
<dbReference type="PROSITE" id="PS50026">
    <property type="entry name" value="EGF_3"/>
    <property type="match status" value="2"/>
</dbReference>
<feature type="disulfide bond" evidence="7">
    <location>
        <begin position="963"/>
        <end position="973"/>
    </location>
</feature>
<evidence type="ECO:0000313" key="10">
    <source>
        <dbReference type="EMBL" id="CAF1509979.1"/>
    </source>
</evidence>
<comment type="subcellular location">
    <subcellularLocation>
        <location evidence="1">Membrane</location>
        <topology evidence="1">Single-pass membrane protein</topology>
    </subcellularLocation>
</comment>
<protein>
    <recommendedName>
        <fullName evidence="9">EGF-like domain-containing protein</fullName>
    </recommendedName>
</protein>
<evidence type="ECO:0000256" key="2">
    <source>
        <dbReference type="ARBA" id="ARBA00022692"/>
    </source>
</evidence>
<evidence type="ECO:0000256" key="6">
    <source>
        <dbReference type="ARBA" id="ARBA00023157"/>
    </source>
</evidence>
<evidence type="ECO:0000256" key="8">
    <source>
        <dbReference type="PROSITE-ProRule" id="PRU00124"/>
    </source>
</evidence>
<gene>
    <name evidence="10" type="ORF">XAT740_LOCUS40162</name>
</gene>
<accession>A0A815U0N9</accession>
<feature type="domain" description="EGF-like" evidence="9">
    <location>
        <begin position="1033"/>
        <end position="1074"/>
    </location>
</feature>
<comment type="caution">
    <text evidence="10">The sequence shown here is derived from an EMBL/GenBank/DDBJ whole genome shotgun (WGS) entry which is preliminary data.</text>
</comment>
<feature type="domain" description="EGF-like" evidence="9">
    <location>
        <begin position="959"/>
        <end position="996"/>
    </location>
</feature>
<dbReference type="EMBL" id="CAJNOR010004538">
    <property type="protein sequence ID" value="CAF1509979.1"/>
    <property type="molecule type" value="Genomic_DNA"/>
</dbReference>
<evidence type="ECO:0000259" key="9">
    <source>
        <dbReference type="PROSITE" id="PS50026"/>
    </source>
</evidence>
<evidence type="ECO:0000256" key="7">
    <source>
        <dbReference type="PROSITE-ProRule" id="PRU00076"/>
    </source>
</evidence>
<reference evidence="10" key="1">
    <citation type="submission" date="2021-02" db="EMBL/GenBank/DDBJ databases">
        <authorList>
            <person name="Nowell W R."/>
        </authorList>
    </citation>
    <scope>NUCLEOTIDE SEQUENCE</scope>
</reference>
<dbReference type="Pfam" id="PF00008">
    <property type="entry name" value="EGF"/>
    <property type="match status" value="1"/>
</dbReference>
<organism evidence="10 11">
    <name type="scientific">Adineta ricciae</name>
    <name type="common">Rotifer</name>
    <dbReference type="NCBI Taxonomy" id="249248"/>
    <lineage>
        <taxon>Eukaryota</taxon>
        <taxon>Metazoa</taxon>
        <taxon>Spiralia</taxon>
        <taxon>Gnathifera</taxon>
        <taxon>Rotifera</taxon>
        <taxon>Eurotatoria</taxon>
        <taxon>Bdelloidea</taxon>
        <taxon>Adinetida</taxon>
        <taxon>Adinetidae</taxon>
        <taxon>Adineta</taxon>
    </lineage>
</organism>
<dbReference type="InterPro" id="IPR036055">
    <property type="entry name" value="LDL_receptor-like_sf"/>
</dbReference>